<evidence type="ECO:0000313" key="2">
    <source>
        <dbReference type="EnsemblPlants" id="EMT07154"/>
    </source>
</evidence>
<dbReference type="PANTHER" id="PTHR34709:SF37">
    <property type="entry name" value="F-BOX DOMAIN-CONTAINING PROTEIN"/>
    <property type="match status" value="1"/>
</dbReference>
<dbReference type="InterPro" id="IPR001810">
    <property type="entry name" value="F-box_dom"/>
</dbReference>
<dbReference type="SUPFAM" id="SSF81383">
    <property type="entry name" value="F-box domain"/>
    <property type="match status" value="1"/>
</dbReference>
<evidence type="ECO:0000259" key="1">
    <source>
        <dbReference type="Pfam" id="PF00646"/>
    </source>
</evidence>
<organism evidence="2">
    <name type="scientific">Aegilops tauschii</name>
    <name type="common">Tausch's goatgrass</name>
    <name type="synonym">Aegilops squarrosa</name>
    <dbReference type="NCBI Taxonomy" id="37682"/>
    <lineage>
        <taxon>Eukaryota</taxon>
        <taxon>Viridiplantae</taxon>
        <taxon>Streptophyta</taxon>
        <taxon>Embryophyta</taxon>
        <taxon>Tracheophyta</taxon>
        <taxon>Spermatophyta</taxon>
        <taxon>Magnoliopsida</taxon>
        <taxon>Liliopsida</taxon>
        <taxon>Poales</taxon>
        <taxon>Poaceae</taxon>
        <taxon>BOP clade</taxon>
        <taxon>Pooideae</taxon>
        <taxon>Triticodae</taxon>
        <taxon>Triticeae</taxon>
        <taxon>Triticinae</taxon>
        <taxon>Aegilops</taxon>
    </lineage>
</organism>
<name>M8BK53_AEGTA</name>
<dbReference type="InterPro" id="IPR055312">
    <property type="entry name" value="FBL15-like"/>
</dbReference>
<accession>M8BK53</accession>
<reference evidence="2" key="1">
    <citation type="submission" date="2015-06" db="UniProtKB">
        <authorList>
            <consortium name="EnsemblPlants"/>
        </authorList>
    </citation>
    <scope>IDENTIFICATION</scope>
</reference>
<dbReference type="EnsemblPlants" id="EMT07154">
    <property type="protein sequence ID" value="EMT07154"/>
    <property type="gene ID" value="F775_42327"/>
</dbReference>
<feature type="domain" description="F-box" evidence="1">
    <location>
        <begin position="67"/>
        <end position="106"/>
    </location>
</feature>
<proteinExistence type="predicted"/>
<sequence>MGEMKIIVDGGLSNTNGVGAAATLVARIFEPVFTSKSDSLSLRRPGSLFGSPAPSPRSSGPGGLDLINDLPDDLLLLILARLGYVRTAARASVLSRRWCGLWTRLPTLVFRDVPFPSVESVLARVVSSGSASAVSLLDIRPPYRPFSARAGEPCVRVSSLLRTAARLSPEQLVLAVPRGDDLYERVELPGFQRATTISLYSSVFVLPPATGELFPALTMLLLSGYASAAYSTLEDLVLRCPRLRLLRYTLPGGL</sequence>
<dbReference type="Pfam" id="PF00646">
    <property type="entry name" value="F-box"/>
    <property type="match status" value="1"/>
</dbReference>
<protein>
    <recommendedName>
        <fullName evidence="1">F-box domain-containing protein</fullName>
    </recommendedName>
</protein>
<dbReference type="InterPro" id="IPR036047">
    <property type="entry name" value="F-box-like_dom_sf"/>
</dbReference>
<dbReference type="AlphaFoldDB" id="M8BK53"/>
<dbReference type="PANTHER" id="PTHR34709">
    <property type="entry name" value="OS10G0396666 PROTEIN"/>
    <property type="match status" value="1"/>
</dbReference>